<dbReference type="EMBL" id="LBHC01000001">
    <property type="protein sequence ID" value="KLE33473.1"/>
    <property type="molecule type" value="Genomic_DNA"/>
</dbReference>
<name>A0A0G9MW18_9SPHN</name>
<dbReference type="KEGG" id="egn:BMF35_a0209"/>
<organism evidence="1 2">
    <name type="scientific">Aurantiacibacter gangjinensis</name>
    <dbReference type="NCBI Taxonomy" id="502682"/>
    <lineage>
        <taxon>Bacteria</taxon>
        <taxon>Pseudomonadati</taxon>
        <taxon>Pseudomonadota</taxon>
        <taxon>Alphaproteobacteria</taxon>
        <taxon>Sphingomonadales</taxon>
        <taxon>Erythrobacteraceae</taxon>
        <taxon>Aurantiacibacter</taxon>
    </lineage>
</organism>
<keyword evidence="2" id="KW-1185">Reference proteome</keyword>
<accession>A0A0G9MW18</accession>
<evidence type="ECO:0000313" key="1">
    <source>
        <dbReference type="EMBL" id="KLE33473.1"/>
    </source>
</evidence>
<comment type="caution">
    <text evidence="1">The sequence shown here is derived from an EMBL/GenBank/DDBJ whole genome shotgun (WGS) entry which is preliminary data.</text>
</comment>
<reference evidence="1 2" key="1">
    <citation type="submission" date="2015-04" db="EMBL/GenBank/DDBJ databases">
        <title>The draft genome sequence of Erythrobacr gangjinensis K7-2.</title>
        <authorList>
            <person name="Zhuang L."/>
            <person name="Liu Y."/>
            <person name="Shao Z."/>
        </authorList>
    </citation>
    <scope>NUCLEOTIDE SEQUENCE [LARGE SCALE GENOMIC DNA]</scope>
    <source>
        <strain evidence="1 2">K7-2</strain>
    </source>
</reference>
<protein>
    <submittedName>
        <fullName evidence="1">Uncharacterized protein</fullName>
    </submittedName>
</protein>
<dbReference type="RefSeq" id="WP_047006322.1">
    <property type="nucleotide sequence ID" value="NZ_CP018097.1"/>
</dbReference>
<dbReference type="STRING" id="502682.BMF35_a0209"/>
<dbReference type="OrthoDB" id="7391593at2"/>
<dbReference type="Proteomes" id="UP000053070">
    <property type="component" value="Unassembled WGS sequence"/>
</dbReference>
<evidence type="ECO:0000313" key="2">
    <source>
        <dbReference type="Proteomes" id="UP000053070"/>
    </source>
</evidence>
<gene>
    <name evidence="1" type="ORF">AAW01_06040</name>
</gene>
<sequence>MADIDIEQADNKRRTKKTIFSVGLGGLIGFIGAMGALRLADSGVLGSLGASEEIALLVAMLYALTGASVLFGLVAPNAGARFLNVEDADELREQKPMLLGSGIGMLALGGLLVMAALGGEGGVSAPATTLMACAVLLVVAAITSIRSWRLQDELMRAVGSETAGLAFYIVVLAGGTWSLLAHLGYAAGPAPLDWLTMFWAFLLLAAFIVVGRRGMMKMR</sequence>
<proteinExistence type="predicted"/>
<dbReference type="AlphaFoldDB" id="A0A0G9MW18"/>
<dbReference type="PATRIC" id="fig|502682.8.peg.1234"/>